<dbReference type="InterPro" id="IPR020628">
    <property type="entry name" value="Formate_THF_ligase_CS"/>
</dbReference>
<proteinExistence type="inferred from homology"/>
<evidence type="ECO:0000256" key="4">
    <source>
        <dbReference type="ARBA" id="ARBA00011738"/>
    </source>
</evidence>
<keyword evidence="9" id="KW-0067">ATP-binding</keyword>
<evidence type="ECO:0000256" key="9">
    <source>
        <dbReference type="ARBA" id="ARBA00022840"/>
    </source>
</evidence>
<reference evidence="10" key="1">
    <citation type="submission" date="2025-08" db="UniProtKB">
        <authorList>
            <consortium name="Ensembl"/>
        </authorList>
    </citation>
    <scope>IDENTIFICATION</scope>
</reference>
<evidence type="ECO:0000256" key="3">
    <source>
        <dbReference type="ARBA" id="ARBA00006985"/>
    </source>
</evidence>
<name>A0A8C3KRN6_9CHAR</name>
<dbReference type="PROSITE" id="PS00721">
    <property type="entry name" value="FTHFS_1"/>
    <property type="match status" value="1"/>
</dbReference>
<keyword evidence="7" id="KW-0436">Ligase</keyword>
<evidence type="ECO:0000256" key="7">
    <source>
        <dbReference type="ARBA" id="ARBA00022598"/>
    </source>
</evidence>
<reference evidence="10" key="2">
    <citation type="submission" date="2025-09" db="UniProtKB">
        <authorList>
            <consortium name="Ensembl"/>
        </authorList>
    </citation>
    <scope>IDENTIFICATION</scope>
</reference>
<dbReference type="UniPathway" id="UPA00193"/>
<keyword evidence="6" id="KW-0554">One-carbon metabolism</keyword>
<comment type="pathway">
    <text evidence="1">One-carbon metabolism; tetrahydrofolate interconversion.</text>
</comment>
<comment type="similarity">
    <text evidence="2">In the N-terminal section; belongs to the tetrahydrofolate dehydrogenase/cyclohydrolase family.</text>
</comment>
<accession>A0A8C3KRN6</accession>
<evidence type="ECO:0000256" key="6">
    <source>
        <dbReference type="ARBA" id="ARBA00022563"/>
    </source>
</evidence>
<dbReference type="Proteomes" id="UP000694419">
    <property type="component" value="Unplaced"/>
</dbReference>
<dbReference type="GO" id="GO:0004329">
    <property type="term" value="F:formate-tetrahydrofolate ligase activity"/>
    <property type="evidence" value="ECO:0007669"/>
    <property type="project" value="UniProtKB-EC"/>
</dbReference>
<keyword evidence="8" id="KW-0547">Nucleotide-binding</keyword>
<dbReference type="FunFam" id="3.10.410.10:FF:000001">
    <property type="entry name" value="Putative formate--tetrahydrofolate ligase"/>
    <property type="match status" value="1"/>
</dbReference>
<organism evidence="10 11">
    <name type="scientific">Calidris pygmaea</name>
    <name type="common">Spoon-billed sandpiper</name>
    <dbReference type="NCBI Taxonomy" id="425635"/>
    <lineage>
        <taxon>Eukaryota</taxon>
        <taxon>Metazoa</taxon>
        <taxon>Chordata</taxon>
        <taxon>Craniata</taxon>
        <taxon>Vertebrata</taxon>
        <taxon>Euteleostomi</taxon>
        <taxon>Archelosauria</taxon>
        <taxon>Archosauria</taxon>
        <taxon>Dinosauria</taxon>
        <taxon>Saurischia</taxon>
        <taxon>Theropoda</taxon>
        <taxon>Coelurosauria</taxon>
        <taxon>Aves</taxon>
        <taxon>Neognathae</taxon>
        <taxon>Neoaves</taxon>
        <taxon>Charadriiformes</taxon>
        <taxon>Scolopacidae</taxon>
        <taxon>Calidris</taxon>
    </lineage>
</organism>
<dbReference type="AlphaFoldDB" id="A0A8C3KRN6"/>
<dbReference type="GO" id="GO:0005737">
    <property type="term" value="C:cytoplasm"/>
    <property type="evidence" value="ECO:0007669"/>
    <property type="project" value="UniProtKB-ARBA"/>
</dbReference>
<evidence type="ECO:0000256" key="1">
    <source>
        <dbReference type="ARBA" id="ARBA00004777"/>
    </source>
</evidence>
<dbReference type="Gene3D" id="1.10.8.770">
    <property type="match status" value="1"/>
</dbReference>
<evidence type="ECO:0000256" key="2">
    <source>
        <dbReference type="ARBA" id="ARBA00005559"/>
    </source>
</evidence>
<dbReference type="Ensembl" id="ENSCPGT00000030134.1">
    <property type="protein sequence ID" value="ENSCPGP00000027603.1"/>
    <property type="gene ID" value="ENSCPGG00000018502.1"/>
</dbReference>
<comment type="similarity">
    <text evidence="3">In the C-terminal section; belongs to the formate--tetrahydrofolate ligase family.</text>
</comment>
<dbReference type="Gene3D" id="3.10.410.10">
    <property type="entry name" value="Formyltetrahydrofolate synthetase, domain 3"/>
    <property type="match status" value="1"/>
</dbReference>
<evidence type="ECO:0000313" key="11">
    <source>
        <dbReference type="Proteomes" id="UP000694419"/>
    </source>
</evidence>
<dbReference type="FunFam" id="1.10.8.770:FF:000001">
    <property type="entry name" value="Methylenetetrahydrofolate dehydrogenase (NADP+ dependent) 1 like"/>
    <property type="match status" value="1"/>
</dbReference>
<sequence>MSIHCEIMPFITSLHVSVCSLSLKDFKLELQMGKWQQEISWLLFVFFSSDIEISRAQSPKAVDVLAKEIGLLTDEIEIYGQTKAKVRLSLLERLKDQPDGKYVLVAGITPTPLGEGKSTVTIGLVQALTAHLNINSFACLRQPSQGPTFGVKGGAAGGGYAQVIPMEEFNLHLTGDIHAITAANNLLAAAIDARILHENTQSDKALYNRLVPVVNGVREFSAIQLARLRRLGINKTDPGTLTEEEISKFARLDIDPSTITWQRVVDTNDRFLRKITVGQANTEKGFVRQAQFDIAVASEIMAILALTTSLQDMKERLGKMVVANDKKGEPVTAEDLGVTGALAVLMKDAIKPTLMQTLEGTPVFVHAGPFANIAHGNSSVLADKIALKLVGEKGFVVTEAGFGADIGMEKFFNIKCRASGLVPSVVVLVATVRALKMHGGGPNVTAGAPLKKEYTEENLQLVADGCCNLQKQIQITQLFGVPVVVALNVFKTDSPAEVDLVCEIAKQSGAFDAVPCNHWSAGGRGAVKLAQAVEKAANQKNSFKYLYNLELPIVEKIRIIAQKVYGAQDIELSPAAQSQVDRYTRQGFGNLPICMAKTHLSLSHQPERKGVPTGFILPISDVRASIGAGFIYPLVGTMSTMPGLPTRPCFYDIDLDPVTEQVKGLF</sequence>
<keyword evidence="11" id="KW-1185">Reference proteome</keyword>
<dbReference type="Gene3D" id="3.40.50.300">
    <property type="entry name" value="P-loop containing nucleotide triphosphate hydrolases"/>
    <property type="match status" value="2"/>
</dbReference>
<dbReference type="EC" id="6.3.4.3" evidence="5"/>
<dbReference type="PROSITE" id="PS00722">
    <property type="entry name" value="FTHFS_2"/>
    <property type="match status" value="1"/>
</dbReference>
<dbReference type="HAMAP" id="MF_01543">
    <property type="entry name" value="FTHFS"/>
    <property type="match status" value="1"/>
</dbReference>
<dbReference type="FunFam" id="3.40.50.300:FF:000627">
    <property type="entry name" value="Methylenetetrahydrofolate dehydrogenase (NADP+ dependent) 1 like"/>
    <property type="match status" value="1"/>
</dbReference>
<evidence type="ECO:0000256" key="8">
    <source>
        <dbReference type="ARBA" id="ARBA00022741"/>
    </source>
</evidence>
<dbReference type="FunFam" id="3.40.50.300:FF:000556">
    <property type="entry name" value="Methylenetetrahydrofolate dehydrogenase (NADP+ dependent) 1 like"/>
    <property type="match status" value="1"/>
</dbReference>
<dbReference type="InterPro" id="IPR027417">
    <property type="entry name" value="P-loop_NTPase"/>
</dbReference>
<evidence type="ECO:0000256" key="5">
    <source>
        <dbReference type="ARBA" id="ARBA00012295"/>
    </source>
</evidence>
<dbReference type="GO" id="GO:0046394">
    <property type="term" value="P:carboxylic acid biosynthetic process"/>
    <property type="evidence" value="ECO:0007669"/>
    <property type="project" value="UniProtKB-ARBA"/>
</dbReference>
<evidence type="ECO:0000313" key="10">
    <source>
        <dbReference type="Ensembl" id="ENSCPGP00000027603.1"/>
    </source>
</evidence>
<dbReference type="SUPFAM" id="SSF52540">
    <property type="entry name" value="P-loop containing nucleoside triphosphate hydrolases"/>
    <property type="match status" value="1"/>
</dbReference>
<dbReference type="GO" id="GO:0005524">
    <property type="term" value="F:ATP binding"/>
    <property type="evidence" value="ECO:0007669"/>
    <property type="project" value="UniProtKB-KW"/>
</dbReference>
<dbReference type="Pfam" id="PF01268">
    <property type="entry name" value="FTHFS"/>
    <property type="match status" value="1"/>
</dbReference>
<dbReference type="InterPro" id="IPR000559">
    <property type="entry name" value="Formate_THF_ligase"/>
</dbReference>
<protein>
    <recommendedName>
        <fullName evidence="5">formate--tetrahydrofolate ligase</fullName>
        <ecNumber evidence="5">6.3.4.3</ecNumber>
    </recommendedName>
</protein>
<comment type="subunit">
    <text evidence="4">Homodimer.</text>
</comment>
<dbReference type="GO" id="GO:0035999">
    <property type="term" value="P:tetrahydrofolate interconversion"/>
    <property type="evidence" value="ECO:0007669"/>
    <property type="project" value="UniProtKB-UniPathway"/>
</dbReference>
<dbReference type="CDD" id="cd00477">
    <property type="entry name" value="FTHFS"/>
    <property type="match status" value="1"/>
</dbReference>